<dbReference type="InterPro" id="IPR029044">
    <property type="entry name" value="Nucleotide-diphossugar_trans"/>
</dbReference>
<gene>
    <name evidence="3" type="ORF">H8K36_09145</name>
</gene>
<proteinExistence type="predicted"/>
<sequence>MSNFNPRNDFRCHAILLAAGRGRRFDPQGQISKLHQSVQSNVSVVEQSARHLTSAIPQCHIVVRDASDWPASFLQQFSSSIVVCGDADLGMAHSLVSGVQTLPQECDAVVIALADMPFVTVSTIKAIVQALKEGAKIAVPVHQGQRGNPVGFSKALFGELLQLRGDQGARALLKSYPVSEVLVNDTGILRDIDTPADLSGPSAI</sequence>
<dbReference type="EMBL" id="JACOFZ010000002">
    <property type="protein sequence ID" value="MBC3881536.1"/>
    <property type="molecule type" value="Genomic_DNA"/>
</dbReference>
<dbReference type="Gene3D" id="3.90.550.10">
    <property type="entry name" value="Spore Coat Polysaccharide Biosynthesis Protein SpsA, Chain A"/>
    <property type="match status" value="1"/>
</dbReference>
<dbReference type="AlphaFoldDB" id="A0A923KST0"/>
<dbReference type="Proteomes" id="UP000627446">
    <property type="component" value="Unassembled WGS sequence"/>
</dbReference>
<accession>A0A923KST0</accession>
<dbReference type="CDD" id="cd04182">
    <property type="entry name" value="GT_2_like_f"/>
    <property type="match status" value="1"/>
</dbReference>
<dbReference type="InterPro" id="IPR025877">
    <property type="entry name" value="MobA-like_NTP_Trfase"/>
</dbReference>
<dbReference type="PANTHER" id="PTHR43777">
    <property type="entry name" value="MOLYBDENUM COFACTOR CYTIDYLYLTRANSFERASE"/>
    <property type="match status" value="1"/>
</dbReference>
<dbReference type="PANTHER" id="PTHR43777:SF1">
    <property type="entry name" value="MOLYBDENUM COFACTOR CYTIDYLYLTRANSFERASE"/>
    <property type="match status" value="1"/>
</dbReference>
<evidence type="ECO:0000256" key="1">
    <source>
        <dbReference type="ARBA" id="ARBA00022842"/>
    </source>
</evidence>
<evidence type="ECO:0000259" key="2">
    <source>
        <dbReference type="Pfam" id="PF12804"/>
    </source>
</evidence>
<organism evidence="3 4">
    <name type="scientific">Undibacterium nitidum</name>
    <dbReference type="NCBI Taxonomy" id="2762298"/>
    <lineage>
        <taxon>Bacteria</taxon>
        <taxon>Pseudomonadati</taxon>
        <taxon>Pseudomonadota</taxon>
        <taxon>Betaproteobacteria</taxon>
        <taxon>Burkholderiales</taxon>
        <taxon>Oxalobacteraceae</taxon>
        <taxon>Undibacterium</taxon>
    </lineage>
</organism>
<protein>
    <submittedName>
        <fullName evidence="3">Nucleotidyltransferase family protein</fullName>
    </submittedName>
</protein>
<feature type="domain" description="MobA-like NTP transferase" evidence="2">
    <location>
        <begin position="14"/>
        <end position="176"/>
    </location>
</feature>
<name>A0A923KST0_9BURK</name>
<dbReference type="Pfam" id="PF12804">
    <property type="entry name" value="NTP_transf_3"/>
    <property type="match status" value="1"/>
</dbReference>
<dbReference type="RefSeq" id="WP_186915963.1">
    <property type="nucleotide sequence ID" value="NZ_JACOFZ010000002.1"/>
</dbReference>
<comment type="caution">
    <text evidence="3">The sequence shown here is derived from an EMBL/GenBank/DDBJ whole genome shotgun (WGS) entry which is preliminary data.</text>
</comment>
<reference evidence="3" key="1">
    <citation type="submission" date="2020-08" db="EMBL/GenBank/DDBJ databases">
        <title>Novel species isolated from subtropical streams in China.</title>
        <authorList>
            <person name="Lu H."/>
        </authorList>
    </citation>
    <scope>NUCLEOTIDE SEQUENCE</scope>
    <source>
        <strain evidence="3">LX22W</strain>
    </source>
</reference>
<evidence type="ECO:0000313" key="3">
    <source>
        <dbReference type="EMBL" id="MBC3881536.1"/>
    </source>
</evidence>
<dbReference type="SUPFAM" id="SSF53448">
    <property type="entry name" value="Nucleotide-diphospho-sugar transferases"/>
    <property type="match status" value="1"/>
</dbReference>
<dbReference type="GO" id="GO:0016779">
    <property type="term" value="F:nucleotidyltransferase activity"/>
    <property type="evidence" value="ECO:0007669"/>
    <property type="project" value="UniProtKB-ARBA"/>
</dbReference>
<keyword evidence="1" id="KW-0460">Magnesium</keyword>
<keyword evidence="4" id="KW-1185">Reference proteome</keyword>
<evidence type="ECO:0000313" key="4">
    <source>
        <dbReference type="Proteomes" id="UP000627446"/>
    </source>
</evidence>